<gene>
    <name evidence="1" type="ORF">NCTC12965_04506</name>
</gene>
<dbReference type="InterPro" id="IPR004704">
    <property type="entry name" value="PTS_IID_man"/>
</dbReference>
<accession>A0A4U9VC67</accession>
<evidence type="ECO:0000313" key="1">
    <source>
        <dbReference type="EMBL" id="VTR40481.1"/>
    </source>
</evidence>
<organism evidence="1">
    <name type="scientific">Serratia fonticola</name>
    <dbReference type="NCBI Taxonomy" id="47917"/>
    <lineage>
        <taxon>Bacteria</taxon>
        <taxon>Pseudomonadati</taxon>
        <taxon>Pseudomonadota</taxon>
        <taxon>Gammaproteobacteria</taxon>
        <taxon>Enterobacterales</taxon>
        <taxon>Yersiniaceae</taxon>
        <taxon>Serratia</taxon>
    </lineage>
</organism>
<dbReference type="GO" id="GO:0009401">
    <property type="term" value="P:phosphoenolpyruvate-dependent sugar phosphotransferase system"/>
    <property type="evidence" value="ECO:0007669"/>
    <property type="project" value="InterPro"/>
</dbReference>
<proteinExistence type="predicted"/>
<dbReference type="Pfam" id="PF03613">
    <property type="entry name" value="EIID-AGA"/>
    <property type="match status" value="1"/>
</dbReference>
<reference evidence="1" key="1">
    <citation type="submission" date="2019-05" db="EMBL/GenBank/DDBJ databases">
        <authorList>
            <consortium name="Pathogen Informatics"/>
        </authorList>
    </citation>
    <scope>NUCLEOTIDE SEQUENCE [LARGE SCALE GENOMIC DNA]</scope>
    <source>
        <strain evidence="1">NCTC12965</strain>
    </source>
</reference>
<dbReference type="AlphaFoldDB" id="A0A4U9VC67"/>
<protein>
    <submittedName>
        <fullName evidence="1">PTS system mannose/fructose/sorbose family IID component</fullName>
    </submittedName>
</protein>
<dbReference type="EMBL" id="CABEEZ010000097">
    <property type="protein sequence ID" value="VTR40481.1"/>
    <property type="molecule type" value="Genomic_DNA"/>
</dbReference>
<dbReference type="GO" id="GO:0016020">
    <property type="term" value="C:membrane"/>
    <property type="evidence" value="ECO:0007669"/>
    <property type="project" value="InterPro"/>
</dbReference>
<sequence length="56" mass="6034">MKMHMEFINVHPFDVTFLSGLVLAMEQNKEKSLHHSSGESGADGAVGEALAMRCSG</sequence>
<name>A0A4U9VC67_SERFO</name>